<feature type="compositionally biased region" description="Basic and acidic residues" evidence="1">
    <location>
        <begin position="21"/>
        <end position="38"/>
    </location>
</feature>
<name>A0ABN3WG47_9ACTN</name>
<protein>
    <submittedName>
        <fullName evidence="2">Uncharacterized protein</fullName>
    </submittedName>
</protein>
<accession>A0ABN3WG47</accession>
<evidence type="ECO:0000313" key="2">
    <source>
        <dbReference type="EMBL" id="GAA2912334.1"/>
    </source>
</evidence>
<feature type="region of interest" description="Disordered" evidence="1">
    <location>
        <begin position="1"/>
        <end position="48"/>
    </location>
</feature>
<proteinExistence type="predicted"/>
<organism evidence="2 3">
    <name type="scientific">Streptosporangium fragile</name>
    <dbReference type="NCBI Taxonomy" id="46186"/>
    <lineage>
        <taxon>Bacteria</taxon>
        <taxon>Bacillati</taxon>
        <taxon>Actinomycetota</taxon>
        <taxon>Actinomycetes</taxon>
        <taxon>Streptosporangiales</taxon>
        <taxon>Streptosporangiaceae</taxon>
        <taxon>Streptosporangium</taxon>
    </lineage>
</organism>
<dbReference type="Proteomes" id="UP001500831">
    <property type="component" value="Unassembled WGS sequence"/>
</dbReference>
<evidence type="ECO:0000256" key="1">
    <source>
        <dbReference type="SAM" id="MobiDB-lite"/>
    </source>
</evidence>
<comment type="caution">
    <text evidence="2">The sequence shown here is derived from an EMBL/GenBank/DDBJ whole genome shotgun (WGS) entry which is preliminary data.</text>
</comment>
<reference evidence="2 3" key="1">
    <citation type="journal article" date="2019" name="Int. J. Syst. Evol. Microbiol.">
        <title>The Global Catalogue of Microorganisms (GCM) 10K type strain sequencing project: providing services to taxonomists for standard genome sequencing and annotation.</title>
        <authorList>
            <consortium name="The Broad Institute Genomics Platform"/>
            <consortium name="The Broad Institute Genome Sequencing Center for Infectious Disease"/>
            <person name="Wu L."/>
            <person name="Ma J."/>
        </authorList>
    </citation>
    <scope>NUCLEOTIDE SEQUENCE [LARGE SCALE GENOMIC DNA]</scope>
    <source>
        <strain evidence="2 3">JCM 6242</strain>
    </source>
</reference>
<gene>
    <name evidence="2" type="ORF">GCM10010517_78880</name>
</gene>
<evidence type="ECO:0000313" key="3">
    <source>
        <dbReference type="Proteomes" id="UP001500831"/>
    </source>
</evidence>
<sequence>MRIGDGCEDGGHAVSPPVVEMPERVHPGDAQNQRDEKKPARRRRGGAACRAVHLPPRARAPAAPPFFYDQ</sequence>
<keyword evidence="3" id="KW-1185">Reference proteome</keyword>
<dbReference type="EMBL" id="BAAAVI010000117">
    <property type="protein sequence ID" value="GAA2912334.1"/>
    <property type="molecule type" value="Genomic_DNA"/>
</dbReference>